<protein>
    <submittedName>
        <fullName evidence="2">Uncharacterized protein</fullName>
    </submittedName>
</protein>
<keyword evidence="1" id="KW-0175">Coiled coil</keyword>
<organism evidence="2">
    <name type="scientific">Ignisphaera aggregans</name>
    <dbReference type="NCBI Taxonomy" id="334771"/>
    <lineage>
        <taxon>Archaea</taxon>
        <taxon>Thermoproteota</taxon>
        <taxon>Thermoprotei</taxon>
        <taxon>Desulfurococcales</taxon>
        <taxon>Desulfurococcaceae</taxon>
        <taxon>Ignisphaera</taxon>
    </lineage>
</organism>
<accession>A0A7J2TBD4</accession>
<dbReference type="EMBL" id="DSLL01000044">
    <property type="protein sequence ID" value="HEH31474.1"/>
    <property type="molecule type" value="Genomic_DNA"/>
</dbReference>
<proteinExistence type="predicted"/>
<comment type="caution">
    <text evidence="2">The sequence shown here is derived from an EMBL/GenBank/DDBJ whole genome shotgun (WGS) entry which is preliminary data.</text>
</comment>
<gene>
    <name evidence="2" type="ORF">ENP99_05150</name>
</gene>
<reference evidence="2" key="1">
    <citation type="journal article" date="2020" name="mSystems">
        <title>Genome- and Community-Level Interaction Insights into Carbon Utilization and Element Cycling Functions of Hydrothermarchaeota in Hydrothermal Sediment.</title>
        <authorList>
            <person name="Zhou Z."/>
            <person name="Liu Y."/>
            <person name="Xu W."/>
            <person name="Pan J."/>
            <person name="Luo Z.H."/>
            <person name="Li M."/>
        </authorList>
    </citation>
    <scope>NUCLEOTIDE SEQUENCE [LARGE SCALE GENOMIC DNA]</scope>
    <source>
        <strain evidence="2">SpSt-27</strain>
    </source>
</reference>
<dbReference type="AlphaFoldDB" id="A0A7J2TBD4"/>
<evidence type="ECO:0000313" key="2">
    <source>
        <dbReference type="EMBL" id="HEH31474.1"/>
    </source>
</evidence>
<sequence>MLRSSMCSEIEEKLEQARTLLHHRARHAGRRAGPESKPTGLVQEHYEWLKRKRVEVESEIRELERALNIYVKRKLFTLCKNGFEL</sequence>
<feature type="coiled-coil region" evidence="1">
    <location>
        <begin position="46"/>
        <end position="73"/>
    </location>
</feature>
<evidence type="ECO:0000256" key="1">
    <source>
        <dbReference type="SAM" id="Coils"/>
    </source>
</evidence>
<name>A0A7J2TBD4_9CREN</name>